<keyword evidence="14" id="KW-0804">Transcription</keyword>
<name>A0AAV7KVS6_PLEWA</name>
<dbReference type="GO" id="GO:0005694">
    <property type="term" value="C:chromosome"/>
    <property type="evidence" value="ECO:0007669"/>
    <property type="project" value="UniProtKB-SubCell"/>
</dbReference>
<feature type="domain" description="C2H2-type" evidence="19">
    <location>
        <begin position="468"/>
        <end position="495"/>
    </location>
</feature>
<dbReference type="SUPFAM" id="SSF57667">
    <property type="entry name" value="beta-beta-alpha zinc fingers"/>
    <property type="match status" value="3"/>
</dbReference>
<feature type="compositionally biased region" description="Acidic residues" evidence="17">
    <location>
        <begin position="308"/>
        <end position="319"/>
    </location>
</feature>
<dbReference type="SUPFAM" id="SSF54695">
    <property type="entry name" value="POZ domain"/>
    <property type="match status" value="1"/>
</dbReference>
<keyword evidence="9 16" id="KW-0863">Zinc-finger</keyword>
<dbReference type="SMART" id="SM00225">
    <property type="entry name" value="BTB"/>
    <property type="match status" value="1"/>
</dbReference>
<feature type="compositionally biased region" description="Polar residues" evidence="17">
    <location>
        <begin position="129"/>
        <end position="152"/>
    </location>
</feature>
<feature type="region of interest" description="Disordered" evidence="17">
    <location>
        <begin position="195"/>
        <end position="232"/>
    </location>
</feature>
<dbReference type="InterPro" id="IPR000210">
    <property type="entry name" value="BTB/POZ_dom"/>
</dbReference>
<feature type="domain" description="C2H2-type" evidence="19">
    <location>
        <begin position="1097"/>
        <end position="1124"/>
    </location>
</feature>
<gene>
    <name evidence="20" type="ORF">NDU88_000497</name>
</gene>
<feature type="domain" description="C2H2-type" evidence="19">
    <location>
        <begin position="369"/>
        <end position="398"/>
    </location>
</feature>
<dbReference type="FunFam" id="3.30.160.60:FF:000437">
    <property type="entry name" value="zinc finger and BTB domain-containing protein 38"/>
    <property type="match status" value="1"/>
</dbReference>
<comment type="caution">
    <text evidence="20">The sequence shown here is derived from an EMBL/GenBank/DDBJ whole genome shotgun (WGS) entry which is preliminary data.</text>
</comment>
<feature type="region of interest" description="Disordered" evidence="17">
    <location>
        <begin position="308"/>
        <end position="331"/>
    </location>
</feature>
<dbReference type="Pfam" id="PF13912">
    <property type="entry name" value="zf-C2H2_6"/>
    <property type="match status" value="1"/>
</dbReference>
<evidence type="ECO:0000313" key="20">
    <source>
        <dbReference type="EMBL" id="KAJ1080278.1"/>
    </source>
</evidence>
<feature type="compositionally biased region" description="Polar residues" evidence="17">
    <location>
        <begin position="1145"/>
        <end position="1167"/>
    </location>
</feature>
<dbReference type="GO" id="GO:0005634">
    <property type="term" value="C:nucleus"/>
    <property type="evidence" value="ECO:0007669"/>
    <property type="project" value="UniProtKB-SubCell"/>
</dbReference>
<feature type="region of interest" description="Disordered" evidence="17">
    <location>
        <begin position="129"/>
        <end position="160"/>
    </location>
</feature>
<feature type="region of interest" description="Disordered" evidence="17">
    <location>
        <begin position="1117"/>
        <end position="1213"/>
    </location>
</feature>
<feature type="region of interest" description="Disordered" evidence="17">
    <location>
        <begin position="1294"/>
        <end position="1320"/>
    </location>
</feature>
<evidence type="ECO:0000259" key="18">
    <source>
        <dbReference type="PROSITE" id="PS50097"/>
    </source>
</evidence>
<keyword evidence="12" id="KW-0805">Transcription regulation</keyword>
<evidence type="ECO:0000256" key="3">
    <source>
        <dbReference type="ARBA" id="ARBA00022454"/>
    </source>
</evidence>
<feature type="compositionally biased region" description="Polar residues" evidence="17">
    <location>
        <begin position="195"/>
        <end position="223"/>
    </location>
</feature>
<feature type="compositionally biased region" description="Acidic residues" evidence="17">
    <location>
        <begin position="794"/>
        <end position="806"/>
    </location>
</feature>
<protein>
    <recommendedName>
        <fullName evidence="22">Zinc finger and BTB domain-containing protein 4</fullName>
    </recommendedName>
</protein>
<dbReference type="PROSITE" id="PS00028">
    <property type="entry name" value="ZINC_FINGER_C2H2_1"/>
    <property type="match status" value="7"/>
</dbReference>
<evidence type="ECO:0000256" key="16">
    <source>
        <dbReference type="PROSITE-ProRule" id="PRU00042"/>
    </source>
</evidence>
<evidence type="ECO:0000256" key="2">
    <source>
        <dbReference type="ARBA" id="ARBA00004286"/>
    </source>
</evidence>
<feature type="compositionally biased region" description="Polar residues" evidence="17">
    <location>
        <begin position="743"/>
        <end position="759"/>
    </location>
</feature>
<evidence type="ECO:0008006" key="22">
    <source>
        <dbReference type="Google" id="ProtNLM"/>
    </source>
</evidence>
<evidence type="ECO:0000256" key="13">
    <source>
        <dbReference type="ARBA" id="ARBA00023125"/>
    </source>
</evidence>
<dbReference type="GO" id="GO:0008270">
    <property type="term" value="F:zinc ion binding"/>
    <property type="evidence" value="ECO:0007669"/>
    <property type="project" value="UniProtKB-KW"/>
</dbReference>
<dbReference type="Gene3D" id="3.30.160.60">
    <property type="entry name" value="Classic Zinc Finger"/>
    <property type="match status" value="5"/>
</dbReference>
<evidence type="ECO:0000256" key="1">
    <source>
        <dbReference type="ARBA" id="ARBA00004123"/>
    </source>
</evidence>
<keyword evidence="4" id="KW-0678">Repressor</keyword>
<evidence type="ECO:0000313" key="21">
    <source>
        <dbReference type="Proteomes" id="UP001066276"/>
    </source>
</evidence>
<evidence type="ECO:0000256" key="6">
    <source>
        <dbReference type="ARBA" id="ARBA00022553"/>
    </source>
</evidence>
<keyword evidence="11" id="KW-0832">Ubl conjugation</keyword>
<feature type="region of interest" description="Disordered" evidence="17">
    <location>
        <begin position="1374"/>
        <end position="1398"/>
    </location>
</feature>
<feature type="domain" description="C2H2-type" evidence="19">
    <location>
        <begin position="341"/>
        <end position="368"/>
    </location>
</feature>
<feature type="region of interest" description="Disordered" evidence="17">
    <location>
        <begin position="860"/>
        <end position="910"/>
    </location>
</feature>
<evidence type="ECO:0000256" key="9">
    <source>
        <dbReference type="ARBA" id="ARBA00022771"/>
    </source>
</evidence>
<sequence>MASIMEVLDSNHPSSVLEKLNEQRLQGLFCDITVVVEDTKFKAHKNVLAASSTYFKAALSRRASCFPDSVLELPDVPAEVFANIVSLIYNSRVSVQSADVAKEMTAVGKQLGILCLESLGEVAHVQRTQAHSPGESSTTYGTDVATNPQGTKEGSRCGPDKVHQQEVQAFDAPCTLSPSVASQSALVLTPAVDLSSQPIDSDCTPNPHFSQSPCLQQDTAQNDPPTFPPVNPPVQEQCTLDNGNRAEIQTLLPVQSNASSIPVSAVDLEAEAEKSAARILYTLGTVQANSGSFSDTEHDALLKDNSDWEAEDSAEDTSEPENSLDNPRKAGRPSVFPDTLFTCTICSRSFSSSTALGLHAKLHRSRKIFSCSYCNKTFMHIKRLQTHEVLCKQTSGFPVEDNDGAGLGVPDGMATSLSTELQGLQPPKHLPVKKGHAGLLFRHRSFQRLELGSEQDHFVKVVDGHIIYFCSICERSYMTLSSLKRHSNVHSWRRRYPCHYCEKVFALAEYRTKHEVWHTGERRYQCIFCWETFVTYYNLKTHQKASHGISPGLISSEKTPNGGYKPKLNALKLYRLLPMRSEKRPYKTYSQSITGNLLMPSPSLPMDIGNLKSNLAPAMTITESTSAALGSVASSLDMPDADGHLLQSEMPLSSQDSQQVSNMSQEALGLHCLSSEIQTRKPLPSIIESPLEDLLPQDQTAQMAAQRGCSDGAIPSVIAFGHSSSSVIVSSATASSAAAPSTQGPSVIAYNSKSTSKNPPMSPASLSVPIHPAKKPSVKDCKQTKLSPLSSDQSSDETESEEETDSDQTPVHTKGKTMTYTAKPAYVGNASESRNATLCQITVRIGEEAIVKRRISETDLMRDKSPSRKLKKFNLGSDHSRGEKRGRKGGRKASFSQARELEPCNDSDHDGEDQLWRPYYSYKPKRKACNVQNMKSSWRKKLHHKRSLKRMKRVKKVASDSCIVEDLPGLTESGNDTPEQERADLTPSPQPISPKRHKSSRLSDWRYECTTCGKRFSALRKFRKHEQTHRATAMFPCDLCMKKFPSHQLAIEHLETHSSEAGEDFLSSKPDHPSCSELVPSFKVSAARVGRKPLVKHNCSCCTKVCKTAAALTRHMKRHEAERQSMSEADGEEGSQGAEDGLDSSLGQPSLTSVIAFSRSNDQQSLGTPPQTVTVEEPPDKESDYAPNSPALLPVKEEDPQEMQVSSSSGEPTLVGDAEAELSPPCLSPISGTVYSPCGPGVPVPHRLTPVALEDPSASISTAHELKHTMCEEAEEEEPMITCHTIEIPKEDCPNDWLPRSSRDPVLKGGDPQRPPSSHQLELVRPLGVMVQAAEGLPREETRLPAMNIEMVPSPQFDIPHPCAEDSFMRQRKALSTTNGTPAHQDDPESPRGTPSHKLHLESAKDLSLQDPLISHTGARSGQTLTHKHLPSKMAEDFQESMRHNILLEPSYPVQEYPLPLLTPGSWRTRAEMEEKTLLSYPAPLPFSAMSKAAEEATSKMAFFPEPYPFMYGHQLLAYPYSFTNLATLPVAFNMVIPDDKGQPLPFLPSMFGYSVNPCRTEVQEPPTLINGRPHHGKATAANQERLKKGRIL</sequence>
<dbReference type="InterPro" id="IPR036236">
    <property type="entry name" value="Znf_C2H2_sf"/>
</dbReference>
<dbReference type="Gene3D" id="3.30.710.10">
    <property type="entry name" value="Potassium Channel Kv1.1, Chain A"/>
    <property type="match status" value="1"/>
</dbReference>
<dbReference type="Proteomes" id="UP001066276">
    <property type="component" value="Chromosome 12"/>
</dbReference>
<keyword evidence="21" id="KW-1185">Reference proteome</keyword>
<feature type="region of interest" description="Disordered" evidence="17">
    <location>
        <begin position="1566"/>
        <end position="1593"/>
    </location>
</feature>
<evidence type="ECO:0000256" key="7">
    <source>
        <dbReference type="ARBA" id="ARBA00022723"/>
    </source>
</evidence>
<feature type="domain" description="BTB" evidence="18">
    <location>
        <begin position="30"/>
        <end position="97"/>
    </location>
</feature>
<comment type="subcellular location">
    <subcellularLocation>
        <location evidence="2">Chromosome</location>
    </subcellularLocation>
    <subcellularLocation>
        <location evidence="1">Nucleus</location>
    </subcellularLocation>
</comment>
<dbReference type="FunFam" id="3.30.160.60:FF:000235">
    <property type="entry name" value="Zinc finger and BTB domain containing 38"/>
    <property type="match status" value="1"/>
</dbReference>
<organism evidence="20 21">
    <name type="scientific">Pleurodeles waltl</name>
    <name type="common">Iberian ribbed newt</name>
    <dbReference type="NCBI Taxonomy" id="8319"/>
    <lineage>
        <taxon>Eukaryota</taxon>
        <taxon>Metazoa</taxon>
        <taxon>Chordata</taxon>
        <taxon>Craniata</taxon>
        <taxon>Vertebrata</taxon>
        <taxon>Euteleostomi</taxon>
        <taxon>Amphibia</taxon>
        <taxon>Batrachia</taxon>
        <taxon>Caudata</taxon>
        <taxon>Salamandroidea</taxon>
        <taxon>Salamandridae</taxon>
        <taxon>Pleurodelinae</taxon>
        <taxon>Pleurodeles</taxon>
    </lineage>
</organism>
<proteinExistence type="predicted"/>
<dbReference type="PROSITE" id="PS50097">
    <property type="entry name" value="BTB"/>
    <property type="match status" value="1"/>
</dbReference>
<dbReference type="EMBL" id="JANPWB010000016">
    <property type="protein sequence ID" value="KAJ1080278.1"/>
    <property type="molecule type" value="Genomic_DNA"/>
</dbReference>
<feature type="region of interest" description="Disordered" evidence="17">
    <location>
        <begin position="967"/>
        <end position="999"/>
    </location>
</feature>
<dbReference type="Pfam" id="PF00651">
    <property type="entry name" value="BTB"/>
    <property type="match status" value="1"/>
</dbReference>
<evidence type="ECO:0000256" key="4">
    <source>
        <dbReference type="ARBA" id="ARBA00022491"/>
    </source>
</evidence>
<dbReference type="PANTHER" id="PTHR24394">
    <property type="entry name" value="ZINC FINGER PROTEIN"/>
    <property type="match status" value="1"/>
</dbReference>
<evidence type="ECO:0000256" key="12">
    <source>
        <dbReference type="ARBA" id="ARBA00023015"/>
    </source>
</evidence>
<keyword evidence="5" id="KW-1017">Isopeptide bond</keyword>
<feature type="domain" description="C2H2-type" evidence="19">
    <location>
        <begin position="1035"/>
        <end position="1062"/>
    </location>
</feature>
<feature type="domain" description="C2H2-type" evidence="19">
    <location>
        <begin position="524"/>
        <end position="547"/>
    </location>
</feature>
<keyword evidence="6" id="KW-0597">Phosphoprotein</keyword>
<keyword evidence="3" id="KW-0158">Chromosome</keyword>
<evidence type="ECO:0000256" key="11">
    <source>
        <dbReference type="ARBA" id="ARBA00022843"/>
    </source>
</evidence>
<evidence type="ECO:0000256" key="10">
    <source>
        <dbReference type="ARBA" id="ARBA00022833"/>
    </source>
</evidence>
<evidence type="ECO:0000256" key="15">
    <source>
        <dbReference type="ARBA" id="ARBA00023242"/>
    </source>
</evidence>
<keyword evidence="8" id="KW-0677">Repeat</keyword>
<dbReference type="GO" id="GO:0003677">
    <property type="term" value="F:DNA binding"/>
    <property type="evidence" value="ECO:0007669"/>
    <property type="project" value="UniProtKB-KW"/>
</dbReference>
<dbReference type="PANTHER" id="PTHR24394:SF58">
    <property type="entry name" value="ZINC FINGER AND BTB DOMAIN CONTAINING 33"/>
    <property type="match status" value="1"/>
</dbReference>
<evidence type="ECO:0000256" key="8">
    <source>
        <dbReference type="ARBA" id="ARBA00022737"/>
    </source>
</evidence>
<accession>A0AAV7KVS6</accession>
<feature type="compositionally biased region" description="Basic and acidic residues" evidence="17">
    <location>
        <begin position="899"/>
        <end position="910"/>
    </location>
</feature>
<evidence type="ECO:0000256" key="14">
    <source>
        <dbReference type="ARBA" id="ARBA00023163"/>
    </source>
</evidence>
<reference evidence="20" key="1">
    <citation type="journal article" date="2022" name="bioRxiv">
        <title>Sequencing and chromosome-scale assembly of the giantPleurodeles waltlgenome.</title>
        <authorList>
            <person name="Brown T."/>
            <person name="Elewa A."/>
            <person name="Iarovenko S."/>
            <person name="Subramanian E."/>
            <person name="Araus A.J."/>
            <person name="Petzold A."/>
            <person name="Susuki M."/>
            <person name="Suzuki K.-i.T."/>
            <person name="Hayashi T."/>
            <person name="Toyoda A."/>
            <person name="Oliveira C."/>
            <person name="Osipova E."/>
            <person name="Leigh N.D."/>
            <person name="Simon A."/>
            <person name="Yun M.H."/>
        </authorList>
    </citation>
    <scope>NUCLEOTIDE SEQUENCE</scope>
    <source>
        <strain evidence="20">20211129_DDA</strain>
        <tissue evidence="20">Liver</tissue>
    </source>
</reference>
<feature type="region of interest" description="Disordered" evidence="17">
    <location>
        <begin position="735"/>
        <end position="817"/>
    </location>
</feature>
<dbReference type="PROSITE" id="PS50157">
    <property type="entry name" value="ZINC_FINGER_C2H2_2"/>
    <property type="match status" value="8"/>
</dbReference>
<dbReference type="InterPro" id="IPR013087">
    <property type="entry name" value="Znf_C2H2_type"/>
</dbReference>
<dbReference type="SMART" id="SM00355">
    <property type="entry name" value="ZnF_C2H2"/>
    <property type="match status" value="8"/>
</dbReference>
<feature type="domain" description="C2H2-type" evidence="19">
    <location>
        <begin position="1007"/>
        <end position="1034"/>
    </location>
</feature>
<dbReference type="InterPro" id="IPR011333">
    <property type="entry name" value="SKP1/BTB/POZ_sf"/>
</dbReference>
<evidence type="ECO:0000259" key="19">
    <source>
        <dbReference type="PROSITE" id="PS50157"/>
    </source>
</evidence>
<dbReference type="GO" id="GO:0000981">
    <property type="term" value="F:DNA-binding transcription factor activity, RNA polymerase II-specific"/>
    <property type="evidence" value="ECO:0007669"/>
    <property type="project" value="TreeGrafter"/>
</dbReference>
<dbReference type="Pfam" id="PF00096">
    <property type="entry name" value="zf-C2H2"/>
    <property type="match status" value="1"/>
</dbReference>
<keyword evidence="15" id="KW-0539">Nucleus</keyword>
<keyword evidence="7" id="KW-0479">Metal-binding</keyword>
<feature type="domain" description="C2H2-type" evidence="19">
    <location>
        <begin position="496"/>
        <end position="523"/>
    </location>
</feature>
<keyword evidence="13" id="KW-0238">DNA-binding</keyword>
<evidence type="ECO:0000256" key="17">
    <source>
        <dbReference type="SAM" id="MobiDB-lite"/>
    </source>
</evidence>
<evidence type="ECO:0000256" key="5">
    <source>
        <dbReference type="ARBA" id="ARBA00022499"/>
    </source>
</evidence>
<keyword evidence="10" id="KW-0862">Zinc</keyword>